<dbReference type="EMBL" id="BARS01043418">
    <property type="protein sequence ID" value="GAG39414.1"/>
    <property type="molecule type" value="Genomic_DNA"/>
</dbReference>
<feature type="region of interest" description="Disordered" evidence="1">
    <location>
        <begin position="36"/>
        <end position="59"/>
    </location>
</feature>
<dbReference type="AlphaFoldDB" id="X0X866"/>
<sequence length="59" mass="6542">PEAMNTQSQMLRASLFHIHCSRNTSMFFTRIPPFPLPATDGKEQSGPARISPTIGPRLC</sequence>
<gene>
    <name evidence="2" type="ORF">S01H1_65735</name>
</gene>
<proteinExistence type="predicted"/>
<feature type="non-terminal residue" evidence="2">
    <location>
        <position position="1"/>
    </location>
</feature>
<evidence type="ECO:0000256" key="1">
    <source>
        <dbReference type="SAM" id="MobiDB-lite"/>
    </source>
</evidence>
<name>X0X866_9ZZZZ</name>
<comment type="caution">
    <text evidence="2">The sequence shown here is derived from an EMBL/GenBank/DDBJ whole genome shotgun (WGS) entry which is preliminary data.</text>
</comment>
<organism evidence="2">
    <name type="scientific">marine sediment metagenome</name>
    <dbReference type="NCBI Taxonomy" id="412755"/>
    <lineage>
        <taxon>unclassified sequences</taxon>
        <taxon>metagenomes</taxon>
        <taxon>ecological metagenomes</taxon>
    </lineage>
</organism>
<reference evidence="2" key="1">
    <citation type="journal article" date="2014" name="Front. Microbiol.">
        <title>High frequency of phylogenetically diverse reductive dehalogenase-homologous genes in deep subseafloor sedimentary metagenomes.</title>
        <authorList>
            <person name="Kawai M."/>
            <person name="Futagami T."/>
            <person name="Toyoda A."/>
            <person name="Takaki Y."/>
            <person name="Nishi S."/>
            <person name="Hori S."/>
            <person name="Arai W."/>
            <person name="Tsubouchi T."/>
            <person name="Morono Y."/>
            <person name="Uchiyama I."/>
            <person name="Ito T."/>
            <person name="Fujiyama A."/>
            <person name="Inagaki F."/>
            <person name="Takami H."/>
        </authorList>
    </citation>
    <scope>NUCLEOTIDE SEQUENCE</scope>
    <source>
        <strain evidence="2">Expedition CK06-06</strain>
    </source>
</reference>
<protein>
    <submittedName>
        <fullName evidence="2">Uncharacterized protein</fullName>
    </submittedName>
</protein>
<accession>X0X866</accession>
<evidence type="ECO:0000313" key="2">
    <source>
        <dbReference type="EMBL" id="GAG39414.1"/>
    </source>
</evidence>